<dbReference type="EMBL" id="KQ241652">
    <property type="protein sequence ID" value="KNC86415.1"/>
    <property type="molecule type" value="Genomic_DNA"/>
</dbReference>
<feature type="region of interest" description="Disordered" evidence="3">
    <location>
        <begin position="504"/>
        <end position="580"/>
    </location>
</feature>
<keyword evidence="6" id="KW-1185">Reference proteome</keyword>
<proteinExistence type="predicted"/>
<feature type="region of interest" description="Disordered" evidence="3">
    <location>
        <begin position="1"/>
        <end position="55"/>
    </location>
</feature>
<dbReference type="Pfam" id="PF07808">
    <property type="entry name" value="RED_N"/>
    <property type="match status" value="1"/>
</dbReference>
<dbReference type="GeneID" id="25901925"/>
<evidence type="ECO:0000313" key="5">
    <source>
        <dbReference type="EMBL" id="KNC86415.1"/>
    </source>
</evidence>
<evidence type="ECO:0000256" key="3">
    <source>
        <dbReference type="SAM" id="MobiDB-lite"/>
    </source>
</evidence>
<dbReference type="InterPro" id="IPR039896">
    <property type="entry name" value="Red-like"/>
</dbReference>
<dbReference type="AlphaFoldDB" id="A0A0L0GBN7"/>
<dbReference type="GO" id="GO:0005634">
    <property type="term" value="C:nucleus"/>
    <property type="evidence" value="ECO:0007669"/>
    <property type="project" value="UniProtKB-SubCell"/>
</dbReference>
<dbReference type="RefSeq" id="XP_014160317.1">
    <property type="nucleotide sequence ID" value="XM_014304842.1"/>
</dbReference>
<dbReference type="OrthoDB" id="3366823at2759"/>
<feature type="compositionally biased region" description="Basic and acidic residues" evidence="3">
    <location>
        <begin position="20"/>
        <end position="40"/>
    </location>
</feature>
<sequence>MSTSNPVAPAGYGKMLGGDANKDEKKKVEKDNLSNSDFRKLMMTPAVGGKSSFDSFKAPLAKTSGVSIKGVSASKQKYKEYYKQKEKEKKEHDAKYRDRAAERRKTEDADVVDDPTQEHSNYNMFGADGQSATSAELRNAEIERTRYLGGDVEHTHLVRGLDYALLQKVKSDITQEDEGKGEDGGDRAAETKGVDAEAVQVKSAMARNLMRTAFDTTSRYRKNESFRPGRMAYKFTLTSVYGGMENDIPTTLLRSAEEMKGKQKITQTTTNDLVIEKLASIFLAVRQGARSLSTKEGKQKKSKDKHGRERGSKHPPNEKATAHTAAVKSAEEDDEDIFADVGKDYTPSLPTPTVGRPSVGGPNPNPAQSIGAENGPKTEAGPVGPSMHPSRMKYFQGSASSLETQLPVNTGVDAQAHVNTQGAESEADPYAPTRPVVDEGDDSVTGAYGEESVTAVYGDMQVDADDATAPDGSDDVTAPYGSDAVTALYGQKDGVTAAYGQDESVTGVYGDDGNYGYAQAAPPSPAQAPEPQFNYSFTSQTAQSLAHVQAHTTQAQAQATHLPPMPVHHQHRRKPPTSSR</sequence>
<reference evidence="5 6" key="1">
    <citation type="submission" date="2011-02" db="EMBL/GenBank/DDBJ databases">
        <title>The Genome Sequence of Sphaeroforma arctica JP610.</title>
        <authorList>
            <consortium name="The Broad Institute Genome Sequencing Platform"/>
            <person name="Russ C."/>
            <person name="Cuomo C."/>
            <person name="Young S.K."/>
            <person name="Zeng Q."/>
            <person name="Gargeya S."/>
            <person name="Alvarado L."/>
            <person name="Berlin A."/>
            <person name="Chapman S.B."/>
            <person name="Chen Z."/>
            <person name="Freedman E."/>
            <person name="Gellesch M."/>
            <person name="Goldberg J."/>
            <person name="Griggs A."/>
            <person name="Gujja S."/>
            <person name="Heilman E."/>
            <person name="Heiman D."/>
            <person name="Howarth C."/>
            <person name="Mehta T."/>
            <person name="Neiman D."/>
            <person name="Pearson M."/>
            <person name="Roberts A."/>
            <person name="Saif S."/>
            <person name="Shea T."/>
            <person name="Shenoy N."/>
            <person name="Sisk P."/>
            <person name="Stolte C."/>
            <person name="Sykes S."/>
            <person name="White J."/>
            <person name="Yandava C."/>
            <person name="Burger G."/>
            <person name="Gray M.W."/>
            <person name="Holland P.W.H."/>
            <person name="King N."/>
            <person name="Lang F.B.F."/>
            <person name="Roger A.J."/>
            <person name="Ruiz-Trillo I."/>
            <person name="Haas B."/>
            <person name="Nusbaum C."/>
            <person name="Birren B."/>
        </authorList>
    </citation>
    <scope>NUCLEOTIDE SEQUENCE [LARGE SCALE GENOMIC DNA]</scope>
    <source>
        <strain evidence="5 6">JP610</strain>
    </source>
</reference>
<feature type="compositionally biased region" description="Polar residues" evidence="3">
    <location>
        <begin position="533"/>
        <end position="544"/>
    </location>
</feature>
<comment type="subcellular location">
    <subcellularLocation>
        <location evidence="1">Nucleus</location>
    </subcellularLocation>
</comment>
<evidence type="ECO:0000256" key="1">
    <source>
        <dbReference type="ARBA" id="ARBA00004123"/>
    </source>
</evidence>
<keyword evidence="2" id="KW-0539">Nucleus</keyword>
<feature type="compositionally biased region" description="Basic and acidic residues" evidence="3">
    <location>
        <begin position="83"/>
        <end position="108"/>
    </location>
</feature>
<dbReference type="PANTHER" id="PTHR12765">
    <property type="entry name" value="RED PROTEIN IK FACTOR CYTOKINE IK"/>
    <property type="match status" value="1"/>
</dbReference>
<evidence type="ECO:0000256" key="2">
    <source>
        <dbReference type="ARBA" id="ARBA00023242"/>
    </source>
</evidence>
<feature type="compositionally biased region" description="Low complexity" evidence="3">
    <location>
        <begin position="546"/>
        <end position="561"/>
    </location>
</feature>
<evidence type="ECO:0000259" key="4">
    <source>
        <dbReference type="Pfam" id="PF07808"/>
    </source>
</evidence>
<dbReference type="InterPro" id="IPR012916">
    <property type="entry name" value="RED_N"/>
</dbReference>
<feature type="compositionally biased region" description="Basic residues" evidence="3">
    <location>
        <begin position="568"/>
        <end position="580"/>
    </location>
</feature>
<feature type="domain" description="RED-like N-terminal" evidence="4">
    <location>
        <begin position="75"/>
        <end position="295"/>
    </location>
</feature>
<feature type="compositionally biased region" description="Polar residues" evidence="3">
    <location>
        <begin position="397"/>
        <end position="408"/>
    </location>
</feature>
<organism evidence="5 6">
    <name type="scientific">Sphaeroforma arctica JP610</name>
    <dbReference type="NCBI Taxonomy" id="667725"/>
    <lineage>
        <taxon>Eukaryota</taxon>
        <taxon>Ichthyosporea</taxon>
        <taxon>Ichthyophonida</taxon>
        <taxon>Sphaeroforma</taxon>
    </lineage>
</organism>
<evidence type="ECO:0000313" key="6">
    <source>
        <dbReference type="Proteomes" id="UP000054560"/>
    </source>
</evidence>
<name>A0A0L0GBN7_9EUKA</name>
<accession>A0A0L0GBN7</accession>
<dbReference type="STRING" id="667725.A0A0L0GBN7"/>
<gene>
    <name evidence="5" type="ORF">SARC_01421</name>
</gene>
<protein>
    <recommendedName>
        <fullName evidence="4">RED-like N-terminal domain-containing protein</fullName>
    </recommendedName>
</protein>
<feature type="compositionally biased region" description="Basic and acidic residues" evidence="3">
    <location>
        <begin position="306"/>
        <end position="321"/>
    </location>
</feature>
<feature type="region of interest" description="Disordered" evidence="3">
    <location>
        <begin position="83"/>
        <end position="132"/>
    </location>
</feature>
<feature type="region of interest" description="Disordered" evidence="3">
    <location>
        <begin position="174"/>
        <end position="195"/>
    </location>
</feature>
<feature type="region of interest" description="Disordered" evidence="3">
    <location>
        <begin position="289"/>
        <end position="481"/>
    </location>
</feature>
<feature type="compositionally biased region" description="Acidic residues" evidence="3">
    <location>
        <begin position="462"/>
        <end position="474"/>
    </location>
</feature>
<dbReference type="Proteomes" id="UP000054560">
    <property type="component" value="Unassembled WGS sequence"/>
</dbReference>
<dbReference type="eggNOG" id="KOG2498">
    <property type="taxonomic scope" value="Eukaryota"/>
</dbReference>